<protein>
    <submittedName>
        <fullName evidence="1">Uncharacterized protein</fullName>
    </submittedName>
</protein>
<reference evidence="2" key="1">
    <citation type="journal article" date="2022" name="Mol. Ecol. Resour.">
        <title>The genomes of chicory, endive, great burdock and yacon provide insights into Asteraceae palaeo-polyploidization history and plant inulin production.</title>
        <authorList>
            <person name="Fan W."/>
            <person name="Wang S."/>
            <person name="Wang H."/>
            <person name="Wang A."/>
            <person name="Jiang F."/>
            <person name="Liu H."/>
            <person name="Zhao H."/>
            <person name="Xu D."/>
            <person name="Zhang Y."/>
        </authorList>
    </citation>
    <scope>NUCLEOTIDE SEQUENCE [LARGE SCALE GENOMIC DNA]</scope>
    <source>
        <strain evidence="2">cv. Niubang</strain>
    </source>
</reference>
<keyword evidence="2" id="KW-1185">Reference proteome</keyword>
<name>A0ACB9B1N6_ARCLA</name>
<sequence>MSTYIPSFNNGRVKESLQNSCSLESAVPPGSVMMYMNLSSGNSQQPNIPIDIPSAGIHDSNVVSQQQFCESRSRGNEFSLLRDCRSNEMLLMGSYIPPSGIRFHSDQYQNPNMGFSCFGDESIQDSESYPYGIGNVISDSKHLKAAQELLDEVVNVKTALKQRHCIQDSMNDSKEVNWESKNQQDSSSLSAAEKQDLQNKMTKLSSMLNEVDRRYKQYHHQMQIVVSSFDVIAGCGAAKSYTALALQTISSHYRCLRDAINSQIKVTERRLGQTDSNGQGIAISRLRFVDQQLRQQRHVQQFGLMHQHIWRPQRGLPESSVSILRAWLFEHFLHPYPKDSEKIMLARQTGLTRSQVSNWFINARVRLWKPMVEEMYKEESADAAMDSNSSSDVAPKKTSLDQAEHMNQSAAASYQDCRITGPIVDDRHVFKNTIIQSNNEGVSLTLRLQHSENSSLPHMSLGSHHYSLLDLRGANGGGEVHDAGVGSSVGADDVDLSGFR</sequence>
<evidence type="ECO:0000313" key="2">
    <source>
        <dbReference type="Proteomes" id="UP001055879"/>
    </source>
</evidence>
<evidence type="ECO:0000313" key="1">
    <source>
        <dbReference type="EMBL" id="KAI3716121.1"/>
    </source>
</evidence>
<comment type="caution">
    <text evidence="1">The sequence shown here is derived from an EMBL/GenBank/DDBJ whole genome shotgun (WGS) entry which is preliminary data.</text>
</comment>
<dbReference type="Proteomes" id="UP001055879">
    <property type="component" value="Linkage Group LG07"/>
</dbReference>
<accession>A0ACB9B1N6</accession>
<gene>
    <name evidence="1" type="ORF">L6452_23225</name>
</gene>
<proteinExistence type="predicted"/>
<dbReference type="EMBL" id="CM042053">
    <property type="protein sequence ID" value="KAI3716121.1"/>
    <property type="molecule type" value="Genomic_DNA"/>
</dbReference>
<reference evidence="1 2" key="2">
    <citation type="journal article" date="2022" name="Mol. Ecol. Resour.">
        <title>The genomes of chicory, endive, great burdock and yacon provide insights into Asteraceae paleo-polyploidization history and plant inulin production.</title>
        <authorList>
            <person name="Fan W."/>
            <person name="Wang S."/>
            <person name="Wang H."/>
            <person name="Wang A."/>
            <person name="Jiang F."/>
            <person name="Liu H."/>
            <person name="Zhao H."/>
            <person name="Xu D."/>
            <person name="Zhang Y."/>
        </authorList>
    </citation>
    <scope>NUCLEOTIDE SEQUENCE [LARGE SCALE GENOMIC DNA]</scope>
    <source>
        <strain evidence="2">cv. Niubang</strain>
    </source>
</reference>
<organism evidence="1 2">
    <name type="scientific">Arctium lappa</name>
    <name type="common">Greater burdock</name>
    <name type="synonym">Lappa major</name>
    <dbReference type="NCBI Taxonomy" id="4217"/>
    <lineage>
        <taxon>Eukaryota</taxon>
        <taxon>Viridiplantae</taxon>
        <taxon>Streptophyta</taxon>
        <taxon>Embryophyta</taxon>
        <taxon>Tracheophyta</taxon>
        <taxon>Spermatophyta</taxon>
        <taxon>Magnoliopsida</taxon>
        <taxon>eudicotyledons</taxon>
        <taxon>Gunneridae</taxon>
        <taxon>Pentapetalae</taxon>
        <taxon>asterids</taxon>
        <taxon>campanulids</taxon>
        <taxon>Asterales</taxon>
        <taxon>Asteraceae</taxon>
        <taxon>Carduoideae</taxon>
        <taxon>Cardueae</taxon>
        <taxon>Arctiinae</taxon>
        <taxon>Arctium</taxon>
    </lineage>
</organism>